<proteinExistence type="predicted"/>
<dbReference type="Proteomes" id="UP001447188">
    <property type="component" value="Unassembled WGS sequence"/>
</dbReference>
<organism evidence="2 3">
    <name type="scientific">Discina gigas</name>
    <dbReference type="NCBI Taxonomy" id="1032678"/>
    <lineage>
        <taxon>Eukaryota</taxon>
        <taxon>Fungi</taxon>
        <taxon>Dikarya</taxon>
        <taxon>Ascomycota</taxon>
        <taxon>Pezizomycotina</taxon>
        <taxon>Pezizomycetes</taxon>
        <taxon>Pezizales</taxon>
        <taxon>Discinaceae</taxon>
        <taxon>Discina</taxon>
    </lineage>
</organism>
<keyword evidence="3" id="KW-1185">Reference proteome</keyword>
<evidence type="ECO:0000256" key="1">
    <source>
        <dbReference type="SAM" id="MobiDB-lite"/>
    </source>
</evidence>
<feature type="compositionally biased region" description="Pro residues" evidence="1">
    <location>
        <begin position="8"/>
        <end position="22"/>
    </location>
</feature>
<feature type="compositionally biased region" description="Low complexity" evidence="1">
    <location>
        <begin position="207"/>
        <end position="222"/>
    </location>
</feature>
<evidence type="ECO:0000313" key="2">
    <source>
        <dbReference type="EMBL" id="KAL0630559.1"/>
    </source>
</evidence>
<protein>
    <submittedName>
        <fullName evidence="2">Uncharacterized protein</fullName>
    </submittedName>
</protein>
<accession>A0ABR3G3Q7</accession>
<feature type="region of interest" description="Disordered" evidence="1">
    <location>
        <begin position="1"/>
        <end position="45"/>
    </location>
</feature>
<feature type="non-terminal residue" evidence="2">
    <location>
        <position position="228"/>
    </location>
</feature>
<evidence type="ECO:0000313" key="3">
    <source>
        <dbReference type="Proteomes" id="UP001447188"/>
    </source>
</evidence>
<sequence>MRKWNNTPKPPPPPSAQNPPPTSQKKNDEAPPAKGKRKLDDEKQTCPLFIPENTKINTGVIVETDGPLREFITDDNILDNINKKTAAQGLQFLATSPSPSGIIILQTNPTTSSELGAALSMKIAGALNTISIEVRSIRVNSRWTRFVVYGILAHIGTTYTTETCGKMAEEITKATNLMLAQPPRWLTPEEKLESHGSAADVASSQHAPPAATPNATNANNTAITGQTA</sequence>
<name>A0ABR3G3Q7_9PEZI</name>
<dbReference type="EMBL" id="JBBBZM010000512">
    <property type="protein sequence ID" value="KAL0630559.1"/>
    <property type="molecule type" value="Genomic_DNA"/>
</dbReference>
<reference evidence="2 3" key="1">
    <citation type="submission" date="2024-02" db="EMBL/GenBank/DDBJ databases">
        <title>Discinaceae phylogenomics.</title>
        <authorList>
            <person name="Dirks A.C."/>
            <person name="James T.Y."/>
        </authorList>
    </citation>
    <scope>NUCLEOTIDE SEQUENCE [LARGE SCALE GENOMIC DNA]</scope>
    <source>
        <strain evidence="2 3">ACD0624</strain>
    </source>
</reference>
<feature type="region of interest" description="Disordered" evidence="1">
    <location>
        <begin position="189"/>
        <end position="228"/>
    </location>
</feature>
<gene>
    <name evidence="2" type="ORF">Q9L58_010593</name>
</gene>
<comment type="caution">
    <text evidence="2">The sequence shown here is derived from an EMBL/GenBank/DDBJ whole genome shotgun (WGS) entry which is preliminary data.</text>
</comment>